<reference evidence="1" key="1">
    <citation type="journal article" date="2023" name="Mol. Biol. Evol.">
        <title>Third-Generation Sequencing Reveals the Adaptive Role of the Epigenome in Three Deep-Sea Polychaetes.</title>
        <authorList>
            <person name="Perez M."/>
            <person name="Aroh O."/>
            <person name="Sun Y."/>
            <person name="Lan Y."/>
            <person name="Juniper S.K."/>
            <person name="Young C.R."/>
            <person name="Angers B."/>
            <person name="Qian P.Y."/>
        </authorList>
    </citation>
    <scope>NUCLEOTIDE SEQUENCE</scope>
    <source>
        <strain evidence="1">R07B-5</strain>
    </source>
</reference>
<sequence length="114" mass="12745">MDFRREVLAKHARIITQISVDFLDAALNQLSSTSSYDTLGSVVSTVAASVATLYKVAQGDSTQPENKDLMNVVEQVFKTAIEKLVSWLRSNLRIELFDGYNVLTDEFELNVCQI</sequence>
<comment type="caution">
    <text evidence="1">The sequence shown here is derived from an EMBL/GenBank/DDBJ whole genome shotgun (WGS) entry which is preliminary data.</text>
</comment>
<evidence type="ECO:0000313" key="1">
    <source>
        <dbReference type="EMBL" id="KAK2177047.1"/>
    </source>
</evidence>
<dbReference type="Proteomes" id="UP001209878">
    <property type="component" value="Unassembled WGS sequence"/>
</dbReference>
<dbReference type="AlphaFoldDB" id="A0AAD9KTJ4"/>
<gene>
    <name evidence="1" type="ORF">NP493_621g02042</name>
</gene>
<accession>A0AAD9KTJ4</accession>
<organism evidence="1 2">
    <name type="scientific">Ridgeia piscesae</name>
    <name type="common">Tubeworm</name>
    <dbReference type="NCBI Taxonomy" id="27915"/>
    <lineage>
        <taxon>Eukaryota</taxon>
        <taxon>Metazoa</taxon>
        <taxon>Spiralia</taxon>
        <taxon>Lophotrochozoa</taxon>
        <taxon>Annelida</taxon>
        <taxon>Polychaeta</taxon>
        <taxon>Sedentaria</taxon>
        <taxon>Canalipalpata</taxon>
        <taxon>Sabellida</taxon>
        <taxon>Siboglinidae</taxon>
        <taxon>Ridgeia</taxon>
    </lineage>
</organism>
<name>A0AAD9KTJ4_RIDPI</name>
<protein>
    <submittedName>
        <fullName evidence="1">Uncharacterized protein</fullName>
    </submittedName>
</protein>
<keyword evidence="2" id="KW-1185">Reference proteome</keyword>
<proteinExistence type="predicted"/>
<dbReference type="EMBL" id="JAODUO010000621">
    <property type="protein sequence ID" value="KAK2177047.1"/>
    <property type="molecule type" value="Genomic_DNA"/>
</dbReference>
<evidence type="ECO:0000313" key="2">
    <source>
        <dbReference type="Proteomes" id="UP001209878"/>
    </source>
</evidence>